<proteinExistence type="predicted"/>
<protein>
    <submittedName>
        <fullName evidence="2">DUF899 domain-containing protein</fullName>
    </submittedName>
</protein>
<name>A0ABP9PJV2_9PSEU</name>
<accession>A0ABP9PJV2</accession>
<evidence type="ECO:0000313" key="2">
    <source>
        <dbReference type="EMBL" id="GAA5145536.1"/>
    </source>
</evidence>
<dbReference type="Proteomes" id="UP001428817">
    <property type="component" value="Unassembled WGS sequence"/>
</dbReference>
<dbReference type="Pfam" id="PF05988">
    <property type="entry name" value="DUF899"/>
    <property type="match status" value="1"/>
</dbReference>
<dbReference type="InterPro" id="IPR010296">
    <property type="entry name" value="DUF899_thioredox"/>
</dbReference>
<dbReference type="InterPro" id="IPR036249">
    <property type="entry name" value="Thioredoxin-like_sf"/>
</dbReference>
<reference evidence="3" key="1">
    <citation type="journal article" date="2019" name="Int. J. Syst. Evol. Microbiol.">
        <title>The Global Catalogue of Microorganisms (GCM) 10K type strain sequencing project: providing services to taxonomists for standard genome sequencing and annotation.</title>
        <authorList>
            <consortium name="The Broad Institute Genomics Platform"/>
            <consortium name="The Broad Institute Genome Sequencing Center for Infectious Disease"/>
            <person name="Wu L."/>
            <person name="Ma J."/>
        </authorList>
    </citation>
    <scope>NUCLEOTIDE SEQUENCE [LARGE SCALE GENOMIC DNA]</scope>
    <source>
        <strain evidence="3">JCM 18303</strain>
    </source>
</reference>
<sequence>MTDTEGSLAEPSINTDWMHQLKSITLHVEGDPPPMWPDGASEEYRAARRKLAEAEMALRDQVEAVAALRRALPAGAVLPDFVLTGDGSVRLSELFGEHRELVVYHLMFHPDDAEPCPMCSMWVDGFHGVAKHLTQRAAVAVIAKAPIDKLREYGERRGWQGIRLVSAHDSDLPRVLGVEGSRGGQFPAVSVFARDDDEGIRHVYTQSADFGDGSGRGIDLLSPVWQVWDLLPRGREDWHPHNSYAVSPSRA</sequence>
<dbReference type="Gene3D" id="3.40.30.10">
    <property type="entry name" value="Glutaredoxin"/>
    <property type="match status" value="1"/>
</dbReference>
<dbReference type="SUPFAM" id="SSF52833">
    <property type="entry name" value="Thioredoxin-like"/>
    <property type="match status" value="1"/>
</dbReference>
<keyword evidence="3" id="KW-1185">Reference proteome</keyword>
<dbReference type="EMBL" id="BAABJP010000001">
    <property type="protein sequence ID" value="GAA5145536.1"/>
    <property type="molecule type" value="Genomic_DNA"/>
</dbReference>
<keyword evidence="1" id="KW-0175">Coiled coil</keyword>
<evidence type="ECO:0000256" key="1">
    <source>
        <dbReference type="SAM" id="Coils"/>
    </source>
</evidence>
<dbReference type="RefSeq" id="WP_345702479.1">
    <property type="nucleotide sequence ID" value="NZ_BAABJP010000001.1"/>
</dbReference>
<gene>
    <name evidence="2" type="ORF">GCM10023321_03570</name>
</gene>
<organism evidence="2 3">
    <name type="scientific">Pseudonocardia eucalypti</name>
    <dbReference type="NCBI Taxonomy" id="648755"/>
    <lineage>
        <taxon>Bacteria</taxon>
        <taxon>Bacillati</taxon>
        <taxon>Actinomycetota</taxon>
        <taxon>Actinomycetes</taxon>
        <taxon>Pseudonocardiales</taxon>
        <taxon>Pseudonocardiaceae</taxon>
        <taxon>Pseudonocardia</taxon>
    </lineage>
</organism>
<feature type="coiled-coil region" evidence="1">
    <location>
        <begin position="44"/>
        <end position="71"/>
    </location>
</feature>
<comment type="caution">
    <text evidence="2">The sequence shown here is derived from an EMBL/GenBank/DDBJ whole genome shotgun (WGS) entry which is preliminary data.</text>
</comment>
<evidence type="ECO:0000313" key="3">
    <source>
        <dbReference type="Proteomes" id="UP001428817"/>
    </source>
</evidence>